<accession>A0ABN6PR89</accession>
<dbReference type="EMBL" id="AP025730">
    <property type="protein sequence ID" value="BDI07696.1"/>
    <property type="molecule type" value="Genomic_DNA"/>
</dbReference>
<dbReference type="PROSITE" id="PS51257">
    <property type="entry name" value="PROKAR_LIPOPROTEIN"/>
    <property type="match status" value="1"/>
</dbReference>
<evidence type="ECO:0000313" key="3">
    <source>
        <dbReference type="Proteomes" id="UP001057498"/>
    </source>
</evidence>
<keyword evidence="3" id="KW-1185">Reference proteome</keyword>
<organism evidence="2 3">
    <name type="scientific">Sphaerotilus microaerophilus</name>
    <dbReference type="NCBI Taxonomy" id="2914710"/>
    <lineage>
        <taxon>Bacteria</taxon>
        <taxon>Pseudomonadati</taxon>
        <taxon>Pseudomonadota</taxon>
        <taxon>Betaproteobacteria</taxon>
        <taxon>Burkholderiales</taxon>
        <taxon>Sphaerotilaceae</taxon>
        <taxon>Sphaerotilus</taxon>
    </lineage>
</organism>
<protein>
    <submittedName>
        <fullName evidence="2">Uncharacterized protein</fullName>
    </submittedName>
</protein>
<feature type="chain" id="PRO_5045987617" evidence="1">
    <location>
        <begin position="22"/>
        <end position="141"/>
    </location>
</feature>
<dbReference type="RefSeq" id="WP_251970863.1">
    <property type="nucleotide sequence ID" value="NZ_AP025730.1"/>
</dbReference>
<proteinExistence type="predicted"/>
<name>A0ABN6PR89_9BURK</name>
<evidence type="ECO:0000313" key="2">
    <source>
        <dbReference type="EMBL" id="BDI07696.1"/>
    </source>
</evidence>
<gene>
    <name evidence="2" type="ORF">CATMQ487_46660</name>
</gene>
<feature type="signal peptide" evidence="1">
    <location>
        <begin position="1"/>
        <end position="21"/>
    </location>
</feature>
<evidence type="ECO:0000256" key="1">
    <source>
        <dbReference type="SAM" id="SignalP"/>
    </source>
</evidence>
<reference evidence="2" key="1">
    <citation type="submission" date="2022-04" db="EMBL/GenBank/DDBJ databases">
        <title>Whole genome sequence of Sphaerotilus sp. FB-5.</title>
        <authorList>
            <person name="Takeda M."/>
            <person name="Narihara S."/>
            <person name="Akimoto M."/>
            <person name="Akimoto R."/>
            <person name="Nishiyashiki S."/>
            <person name="Murakami T."/>
        </authorList>
    </citation>
    <scope>NUCLEOTIDE SEQUENCE</scope>
    <source>
        <strain evidence="2">FB-5</strain>
    </source>
</reference>
<dbReference type="Proteomes" id="UP001057498">
    <property type="component" value="Chromosome"/>
</dbReference>
<sequence length="141" mass="14247">MTSAPRSFLFLCCAAVVTGCAQTPAPVATPNATPATPVAAPAVETGLKEIGELAEVNGRALACQDLAAARRAKALMLAHAPKTARYGSAFDDGTQQSYLAVTGSRTACPEPAAQQARLDVLAQRLQAVLPAAPPAPAGPAQ</sequence>
<keyword evidence="1" id="KW-0732">Signal</keyword>